<feature type="compositionally biased region" description="Basic and acidic residues" evidence="10">
    <location>
        <begin position="504"/>
        <end position="524"/>
    </location>
</feature>
<dbReference type="AlphaFoldDB" id="A0A6P7S6T7"/>
<sequence>MLGNRTKNRRDKDDDSEVDSESIVIPVTFESRRDDGFHFMHVGQYKKAIESFTKALELNEGDKQCLVTRSKCSLQLGDAQNALKDAEMALLQGNDFIPAILRKAEALYQLGDFETALVYFHRGNKLRPELQEFLLGISKAQEAINNSIGSFNSVKLLAEGDLSLFERHQEEKNKKPHREGRRKMIQKVEEKKTRQRKVPSGDPKVTKKLLEELHIDKEYLEHLLLDKTLTNSKIDFNDETIRNLIIDELEYLDTRMNFWQQQKPLYSHRRKTTAKSAILRSGSKDILNRLEEVDDLLLQGNFRKALEKARGTLKIVEACPSNKVPEKNLFIANLHSCIGNAFMELGEFQLAENHHIKDQSISEENKQDKGRAVDNLGRTYARWGKNEEAIKIWETKLNSDLKGVEKAWLYHEIGRCYLELKKYAEALNYGQMSLAVAEEIEDEDWEMNAALLCAQSFACDKKVNSAVQHYQKVIDIAQKQGRVEVEGRIRKVMQELEFSESEGEEKLHKTSNDENEQNHEEKPSSDNGDYEDEFEEPSSENANDKETDDYNTEESKAGTPTNNDGIESNKDS</sequence>
<keyword evidence="4 9" id="KW-0802">TPR repeat</keyword>
<feature type="region of interest" description="Disordered" evidence="10">
    <location>
        <begin position="496"/>
        <end position="572"/>
    </location>
</feature>
<keyword evidence="2" id="KW-0963">Cytoplasm</keyword>
<keyword evidence="3" id="KW-0677">Repeat</keyword>
<dbReference type="PANTHER" id="PTHR23040">
    <property type="match status" value="1"/>
</dbReference>
<evidence type="ECO:0000256" key="8">
    <source>
        <dbReference type="ARBA" id="ARBA00034143"/>
    </source>
</evidence>
<evidence type="ECO:0000256" key="6">
    <source>
        <dbReference type="ARBA" id="ARBA00023273"/>
    </source>
</evidence>
<feature type="compositionally biased region" description="Acidic residues" evidence="10">
    <location>
        <begin position="528"/>
        <end position="538"/>
    </location>
</feature>
<dbReference type="Pfam" id="PF13424">
    <property type="entry name" value="TPR_12"/>
    <property type="match status" value="1"/>
</dbReference>
<evidence type="ECO:0000313" key="12">
    <source>
        <dbReference type="RefSeq" id="XP_029633910.1"/>
    </source>
</evidence>
<dbReference type="PROSITE" id="PS50005">
    <property type="entry name" value="TPR"/>
    <property type="match status" value="1"/>
</dbReference>
<evidence type="ECO:0000256" key="3">
    <source>
        <dbReference type="ARBA" id="ARBA00022737"/>
    </source>
</evidence>
<comment type="subcellular location">
    <subcellularLocation>
        <location evidence="1">Cytoplasm</location>
        <location evidence="1">Cytoskeleton</location>
        <location evidence="1">Cilium axoneme</location>
    </subcellularLocation>
</comment>
<evidence type="ECO:0000256" key="1">
    <source>
        <dbReference type="ARBA" id="ARBA00004430"/>
    </source>
</evidence>
<evidence type="ECO:0000256" key="7">
    <source>
        <dbReference type="ARBA" id="ARBA00034139"/>
    </source>
</evidence>
<keyword evidence="11" id="KW-1185">Reference proteome</keyword>
<gene>
    <name evidence="12" type="primary">LOC115209610</name>
</gene>
<dbReference type="Pfam" id="PF13181">
    <property type="entry name" value="TPR_8"/>
    <property type="match status" value="1"/>
</dbReference>
<organism evidence="11 12">
    <name type="scientific">Octopus sinensis</name>
    <name type="common">East Asian common octopus</name>
    <dbReference type="NCBI Taxonomy" id="2607531"/>
    <lineage>
        <taxon>Eukaryota</taxon>
        <taxon>Metazoa</taxon>
        <taxon>Spiralia</taxon>
        <taxon>Lophotrochozoa</taxon>
        <taxon>Mollusca</taxon>
        <taxon>Cephalopoda</taxon>
        <taxon>Coleoidea</taxon>
        <taxon>Octopodiformes</taxon>
        <taxon>Octopoda</taxon>
        <taxon>Incirrata</taxon>
        <taxon>Octopodidae</taxon>
        <taxon>Octopus</taxon>
    </lineage>
</organism>
<accession>A0A6P7S6T7</accession>
<dbReference type="Gene3D" id="1.25.40.10">
    <property type="entry name" value="Tetratricopeptide repeat domain"/>
    <property type="match status" value="3"/>
</dbReference>
<evidence type="ECO:0000313" key="11">
    <source>
        <dbReference type="Proteomes" id="UP000515154"/>
    </source>
</evidence>
<keyword evidence="6" id="KW-0966">Cell projection</keyword>
<dbReference type="PANTHER" id="PTHR23040:SF1">
    <property type="entry name" value="OUTER DYNEIN ARM-DOCKING COMPLEX SUBUNIT 4"/>
    <property type="match status" value="1"/>
</dbReference>
<keyword evidence="5" id="KW-0206">Cytoskeleton</keyword>
<dbReference type="KEGG" id="osn:115209610"/>
<feature type="repeat" description="TPR" evidence="9">
    <location>
        <begin position="29"/>
        <end position="62"/>
    </location>
</feature>
<dbReference type="InterPro" id="IPR040111">
    <property type="entry name" value="ODAD4"/>
</dbReference>
<protein>
    <recommendedName>
        <fullName evidence="7">Outer dynein arm-docking complex subunit 4</fullName>
    </recommendedName>
    <alternativeName>
        <fullName evidence="8">Tetratricopeptide repeat protein 25</fullName>
    </alternativeName>
</protein>
<dbReference type="FunFam" id="1.25.40.10:FF:000795">
    <property type="entry name" value="Tetratricopeptide repeat protein 25"/>
    <property type="match status" value="1"/>
</dbReference>
<reference evidence="12" key="1">
    <citation type="submission" date="2025-08" db="UniProtKB">
        <authorList>
            <consortium name="RefSeq"/>
        </authorList>
    </citation>
    <scope>IDENTIFICATION</scope>
</reference>
<dbReference type="Proteomes" id="UP000515154">
    <property type="component" value="Linkage group LG3"/>
</dbReference>
<dbReference type="SUPFAM" id="SSF48452">
    <property type="entry name" value="TPR-like"/>
    <property type="match status" value="2"/>
</dbReference>
<evidence type="ECO:0000256" key="5">
    <source>
        <dbReference type="ARBA" id="ARBA00023212"/>
    </source>
</evidence>
<dbReference type="InterPro" id="IPR019734">
    <property type="entry name" value="TPR_rpt"/>
</dbReference>
<name>A0A6P7S6T7_9MOLL</name>
<evidence type="ECO:0000256" key="2">
    <source>
        <dbReference type="ARBA" id="ARBA00022490"/>
    </source>
</evidence>
<proteinExistence type="predicted"/>
<evidence type="ECO:0000256" key="4">
    <source>
        <dbReference type="ARBA" id="ARBA00022803"/>
    </source>
</evidence>
<dbReference type="RefSeq" id="XP_029633910.1">
    <property type="nucleotide sequence ID" value="XM_029778050.2"/>
</dbReference>
<evidence type="ECO:0000256" key="10">
    <source>
        <dbReference type="SAM" id="MobiDB-lite"/>
    </source>
</evidence>
<evidence type="ECO:0000256" key="9">
    <source>
        <dbReference type="PROSITE-ProRule" id="PRU00339"/>
    </source>
</evidence>
<dbReference type="GO" id="GO:0005930">
    <property type="term" value="C:axoneme"/>
    <property type="evidence" value="ECO:0007669"/>
    <property type="project" value="UniProtKB-SubCell"/>
</dbReference>
<dbReference type="InterPro" id="IPR011990">
    <property type="entry name" value="TPR-like_helical_dom_sf"/>
</dbReference>
<dbReference type="SMART" id="SM00028">
    <property type="entry name" value="TPR"/>
    <property type="match status" value="6"/>
</dbReference>